<evidence type="ECO:0000259" key="2">
    <source>
        <dbReference type="Pfam" id="PF13625"/>
    </source>
</evidence>
<feature type="domain" description="Helicase XPB/Ssl2 N-terminal" evidence="2">
    <location>
        <begin position="384"/>
        <end position="504"/>
    </location>
</feature>
<feature type="compositionally biased region" description="Acidic residues" evidence="1">
    <location>
        <begin position="542"/>
        <end position="556"/>
    </location>
</feature>
<keyword evidence="4" id="KW-1185">Reference proteome</keyword>
<dbReference type="Pfam" id="PF13625">
    <property type="entry name" value="Helicase_C_3"/>
    <property type="match status" value="1"/>
</dbReference>
<evidence type="ECO:0000313" key="3">
    <source>
        <dbReference type="EMBL" id="GMA20710.1"/>
    </source>
</evidence>
<feature type="region of interest" description="Disordered" evidence="1">
    <location>
        <begin position="542"/>
        <end position="565"/>
    </location>
</feature>
<gene>
    <name evidence="3" type="ORF">GCM10025862_27310</name>
</gene>
<protein>
    <recommendedName>
        <fullName evidence="2">Helicase XPB/Ssl2 N-terminal domain-containing protein</fullName>
    </recommendedName>
</protein>
<evidence type="ECO:0000313" key="4">
    <source>
        <dbReference type="Proteomes" id="UP001157109"/>
    </source>
</evidence>
<sequence>MRGLAGDLRERSDAQLAALLLARPDVARPAPTDLTSLAARLGSRGSVQRALESLTAGELQVLGAVLGVARSGHGTEVEVTAALVAALDHDEAFTLDDVEAVRAALERLWDLALLWRSGDELHPVRILAELVTPATNGARSAGLLDVPEPVGRVWPLVDVDRGAGEQGARLVATITELALAWGGDDRPEPRTAAPRQLRSGGLAARDLALAAKRFGVPTHEIAFVVELARAAGLLDADGELDAVWAPTPAFDTWRRAPVAEQWEALANAWRTMPQAPHLVGGRDDADKPINALSSAAWWPPVVRARRLLLDELASLPAGFAPTVDNLLLRLRWRRPVLRLFDETLVSALLAECELLGLTSRGAASSVGRGEVAQPQLPEPVDRMVLQADLTAIVTGAPTPDLADLLTLCTVVESRGGATTHRFTPESVAAALDLGWSAQSLLAALAAASSTPVPQPLAFLVEDAERRHGRVRLHVAATVLTSEDPVVLDELAATRSLARLGFSRVAPTVLTAQADPQIVLQAARAAGVHPLVEGLLRGAGALDDPDADDWDDPDANDEAPARGYRARPRWGRRQAVVSVVDADAASEVVAHLRAAADPVLDNGLPTTDPVAIVDQLREAAAAGRGVQLGYAGNDGSTRRGLFSPRRIQAGQVYGTWGSSPVEQVLVAHRITGVG</sequence>
<name>A0ABQ6HQG6_9MICO</name>
<comment type="caution">
    <text evidence="3">The sequence shown here is derived from an EMBL/GenBank/DDBJ whole genome shotgun (WGS) entry which is preliminary data.</text>
</comment>
<dbReference type="EMBL" id="BSUJ01000001">
    <property type="protein sequence ID" value="GMA20710.1"/>
    <property type="molecule type" value="Genomic_DNA"/>
</dbReference>
<accession>A0ABQ6HQG6</accession>
<dbReference type="InterPro" id="IPR032830">
    <property type="entry name" value="XPB/Ssl2_N"/>
</dbReference>
<evidence type="ECO:0000256" key="1">
    <source>
        <dbReference type="SAM" id="MobiDB-lite"/>
    </source>
</evidence>
<proteinExistence type="predicted"/>
<reference evidence="4" key="1">
    <citation type="journal article" date="2019" name="Int. J. Syst. Evol. Microbiol.">
        <title>The Global Catalogue of Microorganisms (GCM) 10K type strain sequencing project: providing services to taxonomists for standard genome sequencing and annotation.</title>
        <authorList>
            <consortium name="The Broad Institute Genomics Platform"/>
            <consortium name="The Broad Institute Genome Sequencing Center for Infectious Disease"/>
            <person name="Wu L."/>
            <person name="Ma J."/>
        </authorList>
    </citation>
    <scope>NUCLEOTIDE SEQUENCE [LARGE SCALE GENOMIC DNA]</scope>
    <source>
        <strain evidence="4">NBRC 105830</strain>
    </source>
</reference>
<dbReference type="Proteomes" id="UP001157109">
    <property type="component" value="Unassembled WGS sequence"/>
</dbReference>
<organism evidence="3 4">
    <name type="scientific">Arsenicicoccus piscis</name>
    <dbReference type="NCBI Taxonomy" id="673954"/>
    <lineage>
        <taxon>Bacteria</taxon>
        <taxon>Bacillati</taxon>
        <taxon>Actinomycetota</taxon>
        <taxon>Actinomycetes</taxon>
        <taxon>Micrococcales</taxon>
        <taxon>Intrasporangiaceae</taxon>
        <taxon>Arsenicicoccus</taxon>
    </lineage>
</organism>